<proteinExistence type="predicted"/>
<reference evidence="1 2" key="1">
    <citation type="submission" date="2023-03" db="EMBL/GenBank/DDBJ databases">
        <title>Roseibium porphyridii sp. nov. and Roseibium rhodosorbium sp. nov. isolated from marine algae, Porphyridium cruentum and Rhodosorus marinus, respectively.</title>
        <authorList>
            <person name="Lee M.W."/>
            <person name="Choi B.J."/>
            <person name="Lee J.K."/>
            <person name="Choi D.G."/>
            <person name="Baek J.H."/>
            <person name="Bayburt H."/>
            <person name="Kim J.M."/>
            <person name="Han D.M."/>
            <person name="Kim K.H."/>
            <person name="Jeon C.O."/>
        </authorList>
    </citation>
    <scope>NUCLEOTIDE SEQUENCE [LARGE SCALE GENOMIC DNA]</scope>
    <source>
        <strain evidence="1 2">KMA01</strain>
    </source>
</reference>
<sequence length="159" mass="18146">MQKSIQTIDLQRYPERTVSVLGTLSFAAFTLKAYGLYVDDNTLTDEELGHARGVFTSRLADVATADGENYLGFALIHKGTEGLTLSSFWWVQGCVLCHDHVRIPYNGIDTLSDMRPHVLGCVWELDLIHFERNAWQQTMMRPQPDAKDYLHIWFKPTKA</sequence>
<name>A0ABY8FBU8_9HYPH</name>
<evidence type="ECO:0000313" key="2">
    <source>
        <dbReference type="Proteomes" id="UP001209803"/>
    </source>
</evidence>
<evidence type="ECO:0000313" key="1">
    <source>
        <dbReference type="EMBL" id="WFE90108.1"/>
    </source>
</evidence>
<organism evidence="1 2">
    <name type="scientific">Roseibium porphyridii</name>
    <dbReference type="NCBI Taxonomy" id="2866279"/>
    <lineage>
        <taxon>Bacteria</taxon>
        <taxon>Pseudomonadati</taxon>
        <taxon>Pseudomonadota</taxon>
        <taxon>Alphaproteobacteria</taxon>
        <taxon>Hyphomicrobiales</taxon>
        <taxon>Stappiaceae</taxon>
        <taxon>Roseibium</taxon>
    </lineage>
</organism>
<dbReference type="Proteomes" id="UP001209803">
    <property type="component" value="Chromosome"/>
</dbReference>
<accession>A0ABY8FBU8</accession>
<dbReference type="RefSeq" id="WP_265679929.1">
    <property type="nucleotide sequence ID" value="NZ_CP120863.1"/>
</dbReference>
<dbReference type="EMBL" id="CP120863">
    <property type="protein sequence ID" value="WFE90108.1"/>
    <property type="molecule type" value="Genomic_DNA"/>
</dbReference>
<protein>
    <submittedName>
        <fullName evidence="1">Uncharacterized protein</fullName>
    </submittedName>
</protein>
<gene>
    <name evidence="1" type="ORF">K1718_01800</name>
</gene>
<keyword evidence="2" id="KW-1185">Reference proteome</keyword>